<dbReference type="GO" id="GO:0004842">
    <property type="term" value="F:ubiquitin-protein transferase activity"/>
    <property type="evidence" value="ECO:0007669"/>
    <property type="project" value="InterPro"/>
</dbReference>
<dbReference type="PROSITE" id="PS00518">
    <property type="entry name" value="ZF_RING_1"/>
    <property type="match status" value="1"/>
</dbReference>
<feature type="region of interest" description="Disordered" evidence="5">
    <location>
        <begin position="288"/>
        <end position="329"/>
    </location>
</feature>
<dbReference type="GO" id="GO:0008270">
    <property type="term" value="F:zinc ion binding"/>
    <property type="evidence" value="ECO:0007669"/>
    <property type="project" value="UniProtKB-KW"/>
</dbReference>
<dbReference type="Proteomes" id="UP000265703">
    <property type="component" value="Unassembled WGS sequence"/>
</dbReference>
<dbReference type="GO" id="GO:0036297">
    <property type="term" value="P:interstrand cross-link repair"/>
    <property type="evidence" value="ECO:0007669"/>
    <property type="project" value="InterPro"/>
</dbReference>
<evidence type="ECO:0000256" key="4">
    <source>
        <dbReference type="PROSITE-ProRule" id="PRU00175"/>
    </source>
</evidence>
<evidence type="ECO:0000313" key="8">
    <source>
        <dbReference type="Proteomes" id="UP000265703"/>
    </source>
</evidence>
<protein>
    <recommendedName>
        <fullName evidence="6">RING-type domain-containing protein</fullName>
    </recommendedName>
</protein>
<dbReference type="InterPro" id="IPR017907">
    <property type="entry name" value="Znf_RING_CS"/>
</dbReference>
<feature type="compositionally biased region" description="Polar residues" evidence="5">
    <location>
        <begin position="1"/>
        <end position="14"/>
    </location>
</feature>
<evidence type="ECO:0000256" key="1">
    <source>
        <dbReference type="ARBA" id="ARBA00022723"/>
    </source>
</evidence>
<sequence>MTKNATSYNSTEQQKFQKNDEVSSNEQETISSTGSRTDSYDVQNNEKTSGETTQGSDYEEPNVLKRKASTSSLTEAKRKRSIEEQVLEESVLDLEDPKEKIKNLMFHVDALKAECMWKDNQMEKLKIELDEKVEEIKKLLAINSRYKSGLACIICTGYLANPCTINCGHSFCYSCLREWLKTNRENGSKCPSCRAEITAQPILSYVLKDQVEALVEQLLPEEKKGVLETLEKEDQLYKQISDHWAGIFDQSIRPLLDEEDGVLRCPSCGWEVEDSICGNCNQHIDIGNRNDDSGDDDDNEEDNSDIDNWGNESDTYDSDDSFIDDGSDNLVGNNESQVIDLFVNSANDNYDDGYLVANESHVILENEDEPPLNRPFNAIIINDSSSELSEEQSGCDNAKGNFIVISSDDGEEKSSNRSQPTSPLSNSPYDPSDDEPFRVRLNTRRMSTSLDHDDESQEQTRSFSIEAEYAERNSDIPDSDGSHQIHL</sequence>
<dbReference type="InterPro" id="IPR018957">
    <property type="entry name" value="Znf_C3HC4_RING-type"/>
</dbReference>
<feature type="compositionally biased region" description="Basic and acidic residues" evidence="5">
    <location>
        <begin position="469"/>
        <end position="487"/>
    </location>
</feature>
<evidence type="ECO:0000256" key="3">
    <source>
        <dbReference type="ARBA" id="ARBA00022833"/>
    </source>
</evidence>
<dbReference type="OrthoDB" id="6105938at2759"/>
<keyword evidence="2 4" id="KW-0863">Zinc-finger</keyword>
<dbReference type="GO" id="GO:0016567">
    <property type="term" value="P:protein ubiquitination"/>
    <property type="evidence" value="ECO:0007669"/>
    <property type="project" value="InterPro"/>
</dbReference>
<dbReference type="PROSITE" id="PS50089">
    <property type="entry name" value="ZF_RING_2"/>
    <property type="match status" value="1"/>
</dbReference>
<dbReference type="InterPro" id="IPR001841">
    <property type="entry name" value="Znf_RING"/>
</dbReference>
<feature type="compositionally biased region" description="Polar residues" evidence="5">
    <location>
        <begin position="416"/>
        <end position="429"/>
    </location>
</feature>
<dbReference type="InterPro" id="IPR037381">
    <property type="entry name" value="RFWD3"/>
</dbReference>
<dbReference type="STRING" id="658196.A0A397SC20"/>
<proteinExistence type="predicted"/>
<dbReference type="PANTHER" id="PTHR16047">
    <property type="entry name" value="RFWD3 PROTEIN"/>
    <property type="match status" value="1"/>
</dbReference>
<dbReference type="InterPro" id="IPR013083">
    <property type="entry name" value="Znf_RING/FYVE/PHD"/>
</dbReference>
<dbReference type="Pfam" id="PF00097">
    <property type="entry name" value="zf-C3HC4"/>
    <property type="match status" value="1"/>
</dbReference>
<keyword evidence="8" id="KW-1185">Reference proteome</keyword>
<comment type="caution">
    <text evidence="7">The sequence shown here is derived from an EMBL/GenBank/DDBJ whole genome shotgun (WGS) entry which is preliminary data.</text>
</comment>
<keyword evidence="3" id="KW-0862">Zinc</keyword>
<evidence type="ECO:0000256" key="5">
    <source>
        <dbReference type="SAM" id="MobiDB-lite"/>
    </source>
</evidence>
<dbReference type="AlphaFoldDB" id="A0A397SC20"/>
<feature type="compositionally biased region" description="Polar residues" evidence="5">
    <location>
        <begin position="22"/>
        <end position="56"/>
    </location>
</feature>
<accession>A0A397SC20</accession>
<name>A0A397SC20_9GLOM</name>
<feature type="compositionally biased region" description="Acidic residues" evidence="5">
    <location>
        <begin position="314"/>
        <end position="327"/>
    </location>
</feature>
<evidence type="ECO:0000313" key="7">
    <source>
        <dbReference type="EMBL" id="RIA81557.1"/>
    </source>
</evidence>
<dbReference type="SUPFAM" id="SSF57850">
    <property type="entry name" value="RING/U-box"/>
    <property type="match status" value="1"/>
</dbReference>
<feature type="region of interest" description="Disordered" evidence="5">
    <location>
        <begin position="1"/>
        <end position="80"/>
    </location>
</feature>
<dbReference type="GO" id="GO:0005634">
    <property type="term" value="C:nucleus"/>
    <property type="evidence" value="ECO:0007669"/>
    <property type="project" value="InterPro"/>
</dbReference>
<feature type="compositionally biased region" description="Acidic residues" evidence="5">
    <location>
        <begin position="293"/>
        <end position="305"/>
    </location>
</feature>
<dbReference type="PANTHER" id="PTHR16047:SF7">
    <property type="entry name" value="E3 UBIQUITIN-PROTEIN LIGASE RFWD3"/>
    <property type="match status" value="1"/>
</dbReference>
<evidence type="ECO:0000259" key="6">
    <source>
        <dbReference type="PROSITE" id="PS50089"/>
    </source>
</evidence>
<feature type="region of interest" description="Disordered" evidence="5">
    <location>
        <begin position="407"/>
        <end position="487"/>
    </location>
</feature>
<gene>
    <name evidence="7" type="ORF">C1645_881549</name>
</gene>
<feature type="domain" description="RING-type" evidence="6">
    <location>
        <begin position="152"/>
        <end position="194"/>
    </location>
</feature>
<dbReference type="SMART" id="SM00184">
    <property type="entry name" value="RING"/>
    <property type="match status" value="1"/>
</dbReference>
<reference evidence="7 8" key="1">
    <citation type="submission" date="2018-06" db="EMBL/GenBank/DDBJ databases">
        <title>Comparative genomics reveals the genomic features of Rhizophagus irregularis, R. cerebriforme, R. diaphanum and Gigaspora rosea, and their symbiotic lifestyle signature.</title>
        <authorList>
            <person name="Morin E."/>
            <person name="San Clemente H."/>
            <person name="Chen E.C.H."/>
            <person name="De La Providencia I."/>
            <person name="Hainaut M."/>
            <person name="Kuo A."/>
            <person name="Kohler A."/>
            <person name="Murat C."/>
            <person name="Tang N."/>
            <person name="Roy S."/>
            <person name="Loubradou J."/>
            <person name="Henrissat B."/>
            <person name="Grigoriev I.V."/>
            <person name="Corradi N."/>
            <person name="Roux C."/>
            <person name="Martin F.M."/>
        </authorList>
    </citation>
    <scope>NUCLEOTIDE SEQUENCE [LARGE SCALE GENOMIC DNA]</scope>
    <source>
        <strain evidence="7 8">DAOM 227022</strain>
    </source>
</reference>
<dbReference type="Gene3D" id="3.30.40.10">
    <property type="entry name" value="Zinc/RING finger domain, C3HC4 (zinc finger)"/>
    <property type="match status" value="1"/>
</dbReference>
<organism evidence="7 8">
    <name type="scientific">Glomus cerebriforme</name>
    <dbReference type="NCBI Taxonomy" id="658196"/>
    <lineage>
        <taxon>Eukaryota</taxon>
        <taxon>Fungi</taxon>
        <taxon>Fungi incertae sedis</taxon>
        <taxon>Mucoromycota</taxon>
        <taxon>Glomeromycotina</taxon>
        <taxon>Glomeromycetes</taxon>
        <taxon>Glomerales</taxon>
        <taxon>Glomeraceae</taxon>
        <taxon>Glomus</taxon>
    </lineage>
</organism>
<keyword evidence="1" id="KW-0479">Metal-binding</keyword>
<dbReference type="EMBL" id="QKYT01000778">
    <property type="protein sequence ID" value="RIA81557.1"/>
    <property type="molecule type" value="Genomic_DNA"/>
</dbReference>
<evidence type="ECO:0000256" key="2">
    <source>
        <dbReference type="ARBA" id="ARBA00022771"/>
    </source>
</evidence>